<proteinExistence type="predicted"/>
<evidence type="ECO:0000313" key="5">
    <source>
        <dbReference type="WBParaSite" id="HNAJ_0000631901-mRNA-1"/>
    </source>
</evidence>
<keyword evidence="2" id="KW-1133">Transmembrane helix</keyword>
<reference evidence="5" key="1">
    <citation type="submission" date="2017-02" db="UniProtKB">
        <authorList>
            <consortium name="WormBaseParasite"/>
        </authorList>
    </citation>
    <scope>IDENTIFICATION</scope>
</reference>
<name>A0A0R3TGX8_RODNA</name>
<evidence type="ECO:0000256" key="1">
    <source>
        <dbReference type="SAM" id="MobiDB-lite"/>
    </source>
</evidence>
<evidence type="ECO:0000313" key="4">
    <source>
        <dbReference type="Proteomes" id="UP000278807"/>
    </source>
</evidence>
<accession>A0A0R3TGX8</accession>
<reference evidence="3 4" key="2">
    <citation type="submission" date="2018-11" db="EMBL/GenBank/DDBJ databases">
        <authorList>
            <consortium name="Pathogen Informatics"/>
        </authorList>
    </citation>
    <scope>NUCLEOTIDE SEQUENCE [LARGE SCALE GENOMIC DNA]</scope>
</reference>
<dbReference type="AlphaFoldDB" id="A0A0R3TGX8"/>
<evidence type="ECO:0000256" key="2">
    <source>
        <dbReference type="SAM" id="Phobius"/>
    </source>
</evidence>
<protein>
    <submittedName>
        <fullName evidence="5">ORF3</fullName>
    </submittedName>
</protein>
<feature type="region of interest" description="Disordered" evidence="1">
    <location>
        <begin position="1"/>
        <end position="20"/>
    </location>
</feature>
<sequence>MFSSIPTTSTPTPTSTITTTPTHTLTLTIIIFTAIIITFAYTSSKTFLWTKQTTGVQRAQRNTTPHTTELLPKRHQLVATPPSH</sequence>
<feature type="transmembrane region" description="Helical" evidence="2">
    <location>
        <begin position="20"/>
        <end position="41"/>
    </location>
</feature>
<dbReference type="EMBL" id="UZAE01006668">
    <property type="protein sequence ID" value="VDO02175.1"/>
    <property type="molecule type" value="Genomic_DNA"/>
</dbReference>
<gene>
    <name evidence="3" type="ORF">HNAJ_LOCUS6315</name>
</gene>
<dbReference type="WBParaSite" id="HNAJ_0000631901-mRNA-1">
    <property type="protein sequence ID" value="HNAJ_0000631901-mRNA-1"/>
    <property type="gene ID" value="HNAJ_0000631901"/>
</dbReference>
<keyword evidence="2" id="KW-0472">Membrane</keyword>
<keyword evidence="2" id="KW-0812">Transmembrane</keyword>
<keyword evidence="4" id="KW-1185">Reference proteome</keyword>
<evidence type="ECO:0000313" key="3">
    <source>
        <dbReference type="EMBL" id="VDO02175.1"/>
    </source>
</evidence>
<dbReference type="Proteomes" id="UP000278807">
    <property type="component" value="Unassembled WGS sequence"/>
</dbReference>
<organism evidence="5">
    <name type="scientific">Rodentolepis nana</name>
    <name type="common">Dwarf tapeworm</name>
    <name type="synonym">Hymenolepis nana</name>
    <dbReference type="NCBI Taxonomy" id="102285"/>
    <lineage>
        <taxon>Eukaryota</taxon>
        <taxon>Metazoa</taxon>
        <taxon>Spiralia</taxon>
        <taxon>Lophotrochozoa</taxon>
        <taxon>Platyhelminthes</taxon>
        <taxon>Cestoda</taxon>
        <taxon>Eucestoda</taxon>
        <taxon>Cyclophyllidea</taxon>
        <taxon>Hymenolepididae</taxon>
        <taxon>Rodentolepis</taxon>
    </lineage>
</organism>